<protein>
    <submittedName>
        <fullName evidence="2">Uncharacterized protein</fullName>
    </submittedName>
</protein>
<gene>
    <name evidence="2" type="ORF">M378DRAFT_174493</name>
</gene>
<name>A0A0C2WDA7_AMAMK</name>
<reference evidence="2 3" key="1">
    <citation type="submission" date="2014-04" db="EMBL/GenBank/DDBJ databases">
        <title>Evolutionary Origins and Diversification of the Mycorrhizal Mutualists.</title>
        <authorList>
            <consortium name="DOE Joint Genome Institute"/>
            <consortium name="Mycorrhizal Genomics Consortium"/>
            <person name="Kohler A."/>
            <person name="Kuo A."/>
            <person name="Nagy L.G."/>
            <person name="Floudas D."/>
            <person name="Copeland A."/>
            <person name="Barry K.W."/>
            <person name="Cichocki N."/>
            <person name="Veneault-Fourrey C."/>
            <person name="LaButti K."/>
            <person name="Lindquist E.A."/>
            <person name="Lipzen A."/>
            <person name="Lundell T."/>
            <person name="Morin E."/>
            <person name="Murat C."/>
            <person name="Riley R."/>
            <person name="Ohm R."/>
            <person name="Sun H."/>
            <person name="Tunlid A."/>
            <person name="Henrissat B."/>
            <person name="Grigoriev I.V."/>
            <person name="Hibbett D.S."/>
            <person name="Martin F."/>
        </authorList>
    </citation>
    <scope>NUCLEOTIDE SEQUENCE [LARGE SCALE GENOMIC DNA]</scope>
    <source>
        <strain evidence="2 3">Koide BX008</strain>
    </source>
</reference>
<evidence type="ECO:0000256" key="1">
    <source>
        <dbReference type="SAM" id="MobiDB-lite"/>
    </source>
</evidence>
<dbReference type="AlphaFoldDB" id="A0A0C2WDA7"/>
<evidence type="ECO:0000313" key="2">
    <source>
        <dbReference type="EMBL" id="KIL53993.1"/>
    </source>
</evidence>
<evidence type="ECO:0000313" key="3">
    <source>
        <dbReference type="Proteomes" id="UP000054549"/>
    </source>
</evidence>
<feature type="compositionally biased region" description="Basic and acidic residues" evidence="1">
    <location>
        <begin position="85"/>
        <end position="95"/>
    </location>
</feature>
<proteinExistence type="predicted"/>
<dbReference type="HOGENOM" id="CLU_2183282_0_0_1"/>
<dbReference type="Proteomes" id="UP000054549">
    <property type="component" value="Unassembled WGS sequence"/>
</dbReference>
<accession>A0A0C2WDA7</accession>
<keyword evidence="3" id="KW-1185">Reference proteome</keyword>
<feature type="region of interest" description="Disordered" evidence="1">
    <location>
        <begin position="68"/>
        <end position="109"/>
    </location>
</feature>
<organism evidence="2 3">
    <name type="scientific">Amanita muscaria (strain Koide BX008)</name>
    <dbReference type="NCBI Taxonomy" id="946122"/>
    <lineage>
        <taxon>Eukaryota</taxon>
        <taxon>Fungi</taxon>
        <taxon>Dikarya</taxon>
        <taxon>Basidiomycota</taxon>
        <taxon>Agaricomycotina</taxon>
        <taxon>Agaricomycetes</taxon>
        <taxon>Agaricomycetidae</taxon>
        <taxon>Agaricales</taxon>
        <taxon>Pluteineae</taxon>
        <taxon>Amanitaceae</taxon>
        <taxon>Amanita</taxon>
    </lineage>
</organism>
<dbReference type="InParanoid" id="A0A0C2WDA7"/>
<dbReference type="EMBL" id="KN819051">
    <property type="protein sequence ID" value="KIL53993.1"/>
    <property type="molecule type" value="Genomic_DNA"/>
</dbReference>
<sequence>MGLLRRIMVRNANETTTTRPTAYQDRHAMTAQSPVKLMLMCRLSAGYIAPIPRRNESLSAAAAIPYTYPKIPNQSPPGDGVDSIGGDKDQDDQYHYRGSAPGSGRKGGH</sequence>